<dbReference type="PRINTS" id="PR00344">
    <property type="entry name" value="BCTRLSENSOR"/>
</dbReference>
<comment type="caution">
    <text evidence="18">The sequence shown here is derived from an EMBL/GenBank/DDBJ whole genome shotgun (WGS) entry which is preliminary data.</text>
</comment>
<dbReference type="InterPro" id="IPR004358">
    <property type="entry name" value="Sig_transdc_His_kin-like_C"/>
</dbReference>
<dbReference type="GO" id="GO:0000155">
    <property type="term" value="F:phosphorelay sensor kinase activity"/>
    <property type="evidence" value="ECO:0007669"/>
    <property type="project" value="InterPro"/>
</dbReference>
<dbReference type="Gene3D" id="3.30.450.40">
    <property type="match status" value="2"/>
</dbReference>
<dbReference type="SUPFAM" id="SSF55874">
    <property type="entry name" value="ATPase domain of HSP90 chaperone/DNA topoisomerase II/histidine kinase"/>
    <property type="match status" value="1"/>
</dbReference>
<dbReference type="InterPro" id="IPR029016">
    <property type="entry name" value="GAF-like_dom_sf"/>
</dbReference>
<evidence type="ECO:0000256" key="5">
    <source>
        <dbReference type="ARBA" id="ARBA00022553"/>
    </source>
</evidence>
<dbReference type="Pfam" id="PF00512">
    <property type="entry name" value="HisKA"/>
    <property type="match status" value="1"/>
</dbReference>
<feature type="domain" description="Response regulatory" evidence="17">
    <location>
        <begin position="770"/>
        <end position="886"/>
    </location>
</feature>
<dbReference type="AlphaFoldDB" id="A0A0A0JSX6"/>
<dbReference type="InterPro" id="IPR001789">
    <property type="entry name" value="Sig_transdc_resp-reg_receiver"/>
</dbReference>
<keyword evidence="19" id="KW-1185">Reference proteome</keyword>
<dbReference type="eggNOG" id="COG2205">
    <property type="taxonomic scope" value="Bacteria"/>
</dbReference>
<dbReference type="PANTHER" id="PTHR43047">
    <property type="entry name" value="TWO-COMPONENT HISTIDINE PROTEIN KINASE"/>
    <property type="match status" value="1"/>
</dbReference>
<evidence type="ECO:0000256" key="6">
    <source>
        <dbReference type="ARBA" id="ARBA00022679"/>
    </source>
</evidence>
<dbReference type="GO" id="GO:0005524">
    <property type="term" value="F:ATP binding"/>
    <property type="evidence" value="ECO:0007669"/>
    <property type="project" value="UniProtKB-KW"/>
</dbReference>
<evidence type="ECO:0000256" key="11">
    <source>
        <dbReference type="ARBA" id="ARBA00023136"/>
    </source>
</evidence>
<dbReference type="STRING" id="1385519.N801_15195"/>
<feature type="domain" description="Response regulatory" evidence="17">
    <location>
        <begin position="646"/>
        <end position="759"/>
    </location>
</feature>
<dbReference type="InterPro" id="IPR003661">
    <property type="entry name" value="HisK_dim/P_dom"/>
</dbReference>
<comment type="similarity">
    <text evidence="3">In the N-terminal section; belongs to the phytochrome family.</text>
</comment>
<evidence type="ECO:0000256" key="4">
    <source>
        <dbReference type="ARBA" id="ARBA00012438"/>
    </source>
</evidence>
<dbReference type="SMART" id="SM00387">
    <property type="entry name" value="HATPase_c"/>
    <property type="match status" value="1"/>
</dbReference>
<evidence type="ECO:0000256" key="7">
    <source>
        <dbReference type="ARBA" id="ARBA00022741"/>
    </source>
</evidence>
<evidence type="ECO:0000256" key="9">
    <source>
        <dbReference type="ARBA" id="ARBA00022840"/>
    </source>
</evidence>
<dbReference type="InterPro" id="IPR003594">
    <property type="entry name" value="HATPase_dom"/>
</dbReference>
<keyword evidence="7" id="KW-0547">Nucleotide-binding</keyword>
<evidence type="ECO:0000313" key="19">
    <source>
        <dbReference type="Proteomes" id="UP000030013"/>
    </source>
</evidence>
<dbReference type="CDD" id="cd17574">
    <property type="entry name" value="REC_OmpR"/>
    <property type="match status" value="1"/>
</dbReference>
<evidence type="ECO:0000256" key="8">
    <source>
        <dbReference type="ARBA" id="ARBA00022777"/>
    </source>
</evidence>
<dbReference type="Pfam" id="PF13185">
    <property type="entry name" value="GAF_2"/>
    <property type="match status" value="2"/>
</dbReference>
<evidence type="ECO:0000256" key="14">
    <source>
        <dbReference type="PROSITE-ProRule" id="PRU00169"/>
    </source>
</evidence>
<dbReference type="InterPro" id="IPR005467">
    <property type="entry name" value="His_kinase_dom"/>
</dbReference>
<dbReference type="SUPFAM" id="SSF55781">
    <property type="entry name" value="GAF domain-like"/>
    <property type="match status" value="2"/>
</dbReference>
<feature type="modified residue" description="4-aspartylphosphate" evidence="14">
    <location>
        <position position="695"/>
    </location>
</feature>
<evidence type="ECO:0000256" key="10">
    <source>
        <dbReference type="ARBA" id="ARBA00023012"/>
    </source>
</evidence>
<keyword evidence="12" id="KW-0131">Cell cycle</keyword>
<comment type="subcellular location">
    <subcellularLocation>
        <location evidence="2">Cell membrane</location>
    </subcellularLocation>
</comment>
<feature type="region of interest" description="Disordered" evidence="15">
    <location>
        <begin position="619"/>
        <end position="641"/>
    </location>
</feature>
<dbReference type="Gene3D" id="1.10.287.130">
    <property type="match status" value="1"/>
</dbReference>
<feature type="compositionally biased region" description="Low complexity" evidence="15">
    <location>
        <begin position="12"/>
        <end position="21"/>
    </location>
</feature>
<evidence type="ECO:0000256" key="15">
    <source>
        <dbReference type="SAM" id="MobiDB-lite"/>
    </source>
</evidence>
<dbReference type="EMBL" id="AVPL01000047">
    <property type="protein sequence ID" value="KGN40273.1"/>
    <property type="molecule type" value="Genomic_DNA"/>
</dbReference>
<accession>A0A0A0JSX6</accession>
<dbReference type="RefSeq" id="WP_052113100.1">
    <property type="nucleotide sequence ID" value="NZ_AVPL01000047.1"/>
</dbReference>
<evidence type="ECO:0000259" key="17">
    <source>
        <dbReference type="PROSITE" id="PS50110"/>
    </source>
</evidence>
<keyword evidence="11" id="KW-0472">Membrane</keyword>
<feature type="modified residue" description="4-aspartylphosphate" evidence="14">
    <location>
        <position position="819"/>
    </location>
</feature>
<dbReference type="Gene3D" id="3.30.565.10">
    <property type="entry name" value="Histidine kinase-like ATPase, C-terminal domain"/>
    <property type="match status" value="1"/>
</dbReference>
<comment type="catalytic activity">
    <reaction evidence="1">
        <text>ATP + protein L-histidine = ADP + protein N-phospho-L-histidine.</text>
        <dbReference type="EC" id="2.7.13.3"/>
    </reaction>
</comment>
<dbReference type="InterPro" id="IPR036890">
    <property type="entry name" value="HATPase_C_sf"/>
</dbReference>
<feature type="region of interest" description="Disordered" evidence="15">
    <location>
        <begin position="1"/>
        <end position="26"/>
    </location>
</feature>
<dbReference type="FunFam" id="3.30.565.10:FF:000010">
    <property type="entry name" value="Sensor histidine kinase RcsC"/>
    <property type="match status" value="1"/>
</dbReference>
<evidence type="ECO:0000256" key="12">
    <source>
        <dbReference type="ARBA" id="ARBA00023306"/>
    </source>
</evidence>
<dbReference type="GO" id="GO:0005886">
    <property type="term" value="C:plasma membrane"/>
    <property type="evidence" value="ECO:0007669"/>
    <property type="project" value="UniProtKB-SubCell"/>
</dbReference>
<organism evidence="18 19">
    <name type="scientific">Knoellia aerolata DSM 18566</name>
    <dbReference type="NCBI Taxonomy" id="1385519"/>
    <lineage>
        <taxon>Bacteria</taxon>
        <taxon>Bacillati</taxon>
        <taxon>Actinomycetota</taxon>
        <taxon>Actinomycetes</taxon>
        <taxon>Micrococcales</taxon>
        <taxon>Intrasporangiaceae</taxon>
        <taxon>Knoellia</taxon>
    </lineage>
</organism>
<feature type="domain" description="Histidine kinase" evidence="16">
    <location>
        <begin position="396"/>
        <end position="614"/>
    </location>
</feature>
<dbReference type="Pfam" id="PF00072">
    <property type="entry name" value="Response_reg"/>
    <property type="match status" value="2"/>
</dbReference>
<dbReference type="PROSITE" id="PS50110">
    <property type="entry name" value="RESPONSE_REGULATORY"/>
    <property type="match status" value="2"/>
</dbReference>
<dbReference type="Proteomes" id="UP000030013">
    <property type="component" value="Unassembled WGS sequence"/>
</dbReference>
<protein>
    <recommendedName>
        <fullName evidence="13">Circadian input-output histidine kinase CikA</fullName>
        <ecNumber evidence="4">2.7.13.3</ecNumber>
    </recommendedName>
</protein>
<dbReference type="FunFam" id="1.10.287.130:FF:000038">
    <property type="entry name" value="Sensory transduction histidine kinase"/>
    <property type="match status" value="1"/>
</dbReference>
<reference evidence="18 19" key="1">
    <citation type="submission" date="2013-08" db="EMBL/GenBank/DDBJ databases">
        <title>The genome sequence of Knoellia aerolata.</title>
        <authorList>
            <person name="Zhu W."/>
            <person name="Wang G."/>
        </authorList>
    </citation>
    <scope>NUCLEOTIDE SEQUENCE [LARGE SCALE GENOMIC DNA]</scope>
    <source>
        <strain evidence="18 19">DSM 18566</strain>
    </source>
</reference>
<keyword evidence="6" id="KW-0808">Transferase</keyword>
<dbReference type="InterPro" id="IPR011006">
    <property type="entry name" value="CheY-like_superfamily"/>
</dbReference>
<dbReference type="SUPFAM" id="SSF52172">
    <property type="entry name" value="CheY-like"/>
    <property type="match status" value="2"/>
</dbReference>
<evidence type="ECO:0000256" key="2">
    <source>
        <dbReference type="ARBA" id="ARBA00004236"/>
    </source>
</evidence>
<evidence type="ECO:0000256" key="1">
    <source>
        <dbReference type="ARBA" id="ARBA00000085"/>
    </source>
</evidence>
<dbReference type="Pfam" id="PF02518">
    <property type="entry name" value="HATPase_c"/>
    <property type="match status" value="1"/>
</dbReference>
<dbReference type="PANTHER" id="PTHR43047:SF63">
    <property type="entry name" value="HISTIDINE KINASE"/>
    <property type="match status" value="1"/>
</dbReference>
<dbReference type="PROSITE" id="PS50109">
    <property type="entry name" value="HIS_KIN"/>
    <property type="match status" value="1"/>
</dbReference>
<name>A0A0A0JSX6_9MICO</name>
<dbReference type="SUPFAM" id="SSF47384">
    <property type="entry name" value="Homodimeric domain of signal transducing histidine kinase"/>
    <property type="match status" value="1"/>
</dbReference>
<keyword evidence="5 14" id="KW-0597">Phosphoprotein</keyword>
<dbReference type="SMART" id="SM00388">
    <property type="entry name" value="HisKA"/>
    <property type="match status" value="1"/>
</dbReference>
<feature type="compositionally biased region" description="Gly residues" evidence="15">
    <location>
        <begin position="1"/>
        <end position="11"/>
    </location>
</feature>
<evidence type="ECO:0000313" key="18">
    <source>
        <dbReference type="EMBL" id="KGN40273.1"/>
    </source>
</evidence>
<keyword evidence="8" id="KW-0418">Kinase</keyword>
<evidence type="ECO:0000259" key="16">
    <source>
        <dbReference type="PROSITE" id="PS50109"/>
    </source>
</evidence>
<dbReference type="InterPro" id="IPR036097">
    <property type="entry name" value="HisK_dim/P_sf"/>
</dbReference>
<dbReference type="GO" id="GO:0009927">
    <property type="term" value="F:histidine phosphotransfer kinase activity"/>
    <property type="evidence" value="ECO:0007669"/>
    <property type="project" value="TreeGrafter"/>
</dbReference>
<dbReference type="CDD" id="cd16922">
    <property type="entry name" value="HATPase_EvgS-ArcB-TorS-like"/>
    <property type="match status" value="1"/>
</dbReference>
<dbReference type="SMART" id="SM00448">
    <property type="entry name" value="REC"/>
    <property type="match status" value="2"/>
</dbReference>
<gene>
    <name evidence="18" type="ORF">N801_15195</name>
</gene>
<keyword evidence="10" id="KW-0902">Two-component regulatory system</keyword>
<evidence type="ECO:0000256" key="13">
    <source>
        <dbReference type="ARBA" id="ARBA00074306"/>
    </source>
</evidence>
<dbReference type="EC" id="2.7.13.3" evidence="4"/>
<keyword evidence="9" id="KW-0067">ATP-binding</keyword>
<dbReference type="Gene3D" id="3.40.50.2300">
    <property type="match status" value="2"/>
</dbReference>
<sequence>MDVTDDGGGPGATPEPAGAAAVDEHRETRRQLAATSEILAILAASSSAPQDVFGAIVERARVLCHADAAQIHLREGDVYRLTRAVGVSTDFIDLSDVDPVQLDRDSLIGRVSIDHTTQQIEDVLADPEYDRLDFQRIAGYRTILGAPMIVDGEVVGVLSVWRTTVSPFDDRICTLLTTFAAQGALAVRNVELMRTLEARSTELARRVDQLEALSEVGNAVSSSLDADEVLATIVNVAVELSGTSGGSLVDLDEESGLFSVRTATGTSAEVLQALRDSRIHIDETLIGQACRERAPIQVADLSTMEEDLDPHLSILYAAGWRSVVAVPLIRSGKIVGALVVRRKTPGAFSEETCELLEAFANQSAIALTNARIHRQLEVQSAELAEASRHKSEFLASMSHELRTPLNAVIGFSEVLLERMFGDLNERQEDYLHDILTSGRHLLDLLNDVLDLSKVEAGQMELDRTDFSIEDAISYALSMVRERAVDHHVALRTELPPGLGLVNADELRIKQVLLNLLSNAVKFTPDGGTVVVTATRRHDVLEVTVSDTGVGIAAADQERIFDSFQQGSRAARKVEGTGLGLTLTRRIVELHGGQVWLRSELGHGSTFGFTVPLVRARSETASTSWDPRGRLESEDATGPELPDERPRAVIIEDDPSSAELLSLHLGAAGLRTRVVADGRTGLQAVRDERPDVVVLDIHLPEMDGWDVLTEIKSDPLVAGTPVVVVSVLPDRSRGMALGASDYLVKPVARDELVEALRRLVPLRTEDSGRRVAVLVDDDPTALELARLALDPAGWTLLTCTEAEQVFALVRESRPSVVLVDLLMPQMDGFEVIDRLRSDPVSASVPIVVLTSKTLTPADRRTLEGRIEFVTSKNAVDLGLLASRLSEVTVPRGTTGGAGA</sequence>
<proteinExistence type="inferred from homology"/>
<dbReference type="SMART" id="SM00065">
    <property type="entry name" value="GAF"/>
    <property type="match status" value="2"/>
</dbReference>
<dbReference type="CDD" id="cd00082">
    <property type="entry name" value="HisKA"/>
    <property type="match status" value="1"/>
</dbReference>
<evidence type="ECO:0000256" key="3">
    <source>
        <dbReference type="ARBA" id="ARBA00006402"/>
    </source>
</evidence>
<dbReference type="InterPro" id="IPR003018">
    <property type="entry name" value="GAF"/>
</dbReference>